<name>A0A6N7IY96_9FIRM</name>
<dbReference type="EMBL" id="VOGC01000004">
    <property type="protein sequence ID" value="MQN01229.1"/>
    <property type="molecule type" value="Genomic_DNA"/>
</dbReference>
<evidence type="ECO:0000313" key="3">
    <source>
        <dbReference type="EMBL" id="MQN01229.1"/>
    </source>
</evidence>
<dbReference type="InterPro" id="IPR008988">
    <property type="entry name" value="Transcriptional_repressor_C"/>
</dbReference>
<dbReference type="AlphaFoldDB" id="A0A6N7IY96"/>
<dbReference type="PANTHER" id="PTHR43151">
    <property type="entry name" value="FEOA FAMILY PROTEIN"/>
    <property type="match status" value="1"/>
</dbReference>
<dbReference type="InterPro" id="IPR053184">
    <property type="entry name" value="FeoA-like"/>
</dbReference>
<evidence type="ECO:0000256" key="1">
    <source>
        <dbReference type="ARBA" id="ARBA00023004"/>
    </source>
</evidence>
<dbReference type="Pfam" id="PF04023">
    <property type="entry name" value="FeoA"/>
    <property type="match status" value="1"/>
</dbReference>
<dbReference type="SMART" id="SM00899">
    <property type="entry name" value="FeoA"/>
    <property type="match status" value="1"/>
</dbReference>
<comment type="caution">
    <text evidence="3">The sequence shown here is derived from an EMBL/GenBank/DDBJ whole genome shotgun (WGS) entry which is preliminary data.</text>
</comment>
<dbReference type="InterPro" id="IPR038157">
    <property type="entry name" value="FeoA_core_dom"/>
</dbReference>
<dbReference type="SUPFAM" id="SSF50037">
    <property type="entry name" value="C-terminal domain of transcriptional repressors"/>
    <property type="match status" value="1"/>
</dbReference>
<reference evidence="3" key="1">
    <citation type="journal article" date="2020" name="Appl. Environ. Microbiol.">
        <title>Medium-Chain Fatty Acid Synthesis by 'Candidatus Weimeria bifida' gen. nov., sp. nov., and 'Candidatus Pseudoramibacter fermentans' sp. nov.</title>
        <authorList>
            <person name="Scarborough M.J."/>
            <person name="Myers K.S."/>
            <person name="Donohue T.J."/>
            <person name="Noguera D.R."/>
        </authorList>
    </citation>
    <scope>NUCLEOTIDE SEQUENCE</scope>
    <source>
        <strain evidence="3">LCO1.1</strain>
    </source>
</reference>
<evidence type="ECO:0000313" key="4">
    <source>
        <dbReference type="Proteomes" id="UP000460257"/>
    </source>
</evidence>
<feature type="domain" description="Ferrous iron transporter FeoA-like" evidence="2">
    <location>
        <begin position="2"/>
        <end position="73"/>
    </location>
</feature>
<dbReference type="InterPro" id="IPR007167">
    <property type="entry name" value="Fe-transptr_FeoA-like"/>
</dbReference>
<organism evidence="3 4">
    <name type="scientific">Candidatus Weimeria bifida</name>
    <dbReference type="NCBI Taxonomy" id="2599074"/>
    <lineage>
        <taxon>Bacteria</taxon>
        <taxon>Bacillati</taxon>
        <taxon>Bacillota</taxon>
        <taxon>Clostridia</taxon>
        <taxon>Lachnospirales</taxon>
        <taxon>Lachnospiraceae</taxon>
        <taxon>Candidatus Weimeria</taxon>
    </lineage>
</organism>
<dbReference type="Proteomes" id="UP000460257">
    <property type="component" value="Unassembled WGS sequence"/>
</dbReference>
<accession>A0A6N7IY96</accession>
<gene>
    <name evidence="3" type="ORF">FRC54_04690</name>
</gene>
<dbReference type="Gene3D" id="2.30.30.90">
    <property type="match status" value="1"/>
</dbReference>
<dbReference type="GO" id="GO:0046914">
    <property type="term" value="F:transition metal ion binding"/>
    <property type="evidence" value="ECO:0007669"/>
    <property type="project" value="InterPro"/>
</dbReference>
<proteinExistence type="predicted"/>
<evidence type="ECO:0000259" key="2">
    <source>
        <dbReference type="SMART" id="SM00899"/>
    </source>
</evidence>
<dbReference type="PANTHER" id="PTHR43151:SF1">
    <property type="entry name" value="SSR2333 PROTEIN"/>
    <property type="match status" value="1"/>
</dbReference>
<keyword evidence="4" id="KW-1185">Reference proteome</keyword>
<protein>
    <submittedName>
        <fullName evidence="3">Ferrous iron transport protein A</fullName>
    </submittedName>
</protein>
<keyword evidence="1" id="KW-0408">Iron</keyword>
<sequence>MLPLSFAKNGETVMVAKIGGSEDVRKHLEDLGFVVGSRVKIISQTGNGNVIVNLKESRLAITDQMAAKVQVVPSEPDIK</sequence>